<dbReference type="GO" id="GO:0005886">
    <property type="term" value="C:plasma membrane"/>
    <property type="evidence" value="ECO:0007669"/>
    <property type="project" value="UniProtKB-SubCell"/>
</dbReference>
<organism evidence="10 11">
    <name type="scientific">Desulfosarcina widdelii</name>
    <dbReference type="NCBI Taxonomy" id="947919"/>
    <lineage>
        <taxon>Bacteria</taxon>
        <taxon>Pseudomonadati</taxon>
        <taxon>Thermodesulfobacteriota</taxon>
        <taxon>Desulfobacteria</taxon>
        <taxon>Desulfobacterales</taxon>
        <taxon>Desulfosarcinaceae</taxon>
        <taxon>Desulfosarcina</taxon>
    </lineage>
</organism>
<dbReference type="Gene3D" id="3.30.70.1440">
    <property type="entry name" value="Multidrug efflux transporter AcrB pore domain"/>
    <property type="match status" value="1"/>
</dbReference>
<dbReference type="AlphaFoldDB" id="A0A5K7Z7P5"/>
<evidence type="ECO:0000256" key="2">
    <source>
        <dbReference type="ARBA" id="ARBA00010942"/>
    </source>
</evidence>
<evidence type="ECO:0000256" key="9">
    <source>
        <dbReference type="SAM" id="Phobius"/>
    </source>
</evidence>
<evidence type="ECO:0000256" key="7">
    <source>
        <dbReference type="ARBA" id="ARBA00022989"/>
    </source>
</evidence>
<feature type="transmembrane region" description="Helical" evidence="9">
    <location>
        <begin position="968"/>
        <end position="991"/>
    </location>
</feature>
<dbReference type="GO" id="GO:0042910">
    <property type="term" value="F:xenobiotic transmembrane transporter activity"/>
    <property type="evidence" value="ECO:0007669"/>
    <property type="project" value="TreeGrafter"/>
</dbReference>
<dbReference type="NCBIfam" id="TIGR00915">
    <property type="entry name" value="2A0602"/>
    <property type="match status" value="1"/>
</dbReference>
<dbReference type="GO" id="GO:0009636">
    <property type="term" value="P:response to toxic substance"/>
    <property type="evidence" value="ECO:0007669"/>
    <property type="project" value="UniProtKB-ARBA"/>
</dbReference>
<keyword evidence="11" id="KW-1185">Reference proteome</keyword>
<evidence type="ECO:0000313" key="11">
    <source>
        <dbReference type="Proteomes" id="UP000427769"/>
    </source>
</evidence>
<evidence type="ECO:0000256" key="3">
    <source>
        <dbReference type="ARBA" id="ARBA00022448"/>
    </source>
</evidence>
<keyword evidence="8 9" id="KW-0472">Membrane</keyword>
<dbReference type="KEGG" id="dwd:DSCW_31480"/>
<dbReference type="InterPro" id="IPR001036">
    <property type="entry name" value="Acrflvin-R"/>
</dbReference>
<keyword evidence="4" id="KW-1003">Cell membrane</keyword>
<feature type="transmembrane region" description="Helical" evidence="9">
    <location>
        <begin position="870"/>
        <end position="886"/>
    </location>
</feature>
<dbReference type="PRINTS" id="PR00702">
    <property type="entry name" value="ACRIFLAVINRP"/>
</dbReference>
<proteinExistence type="inferred from homology"/>
<dbReference type="Gene3D" id="1.20.1640.10">
    <property type="entry name" value="Multidrug efflux transporter AcrB transmembrane domain"/>
    <property type="match status" value="2"/>
</dbReference>
<sequence length="1052" mass="112955">MLSKIFIQRPRLAMVVSLIITFAGLLAIFNIAVSEYPGKIVPPEIRVSATYPGANAEEVAASVASPLEARINGVDDMLYMSSKATNNGSYSLSIYFAVGTDANIAQVNVLNRVQEAQSSLPSEVTEQGISVRQRSSDMLGVLFFYYKDTSRDVLPLANWVSINVSDTLKRVEGVSEASPFGSHDYSMRIWLDPTRLTALGLTADDVISAIKEQNLLAAAGSIGTAPMAEGQQVQYTLKVRGRLTEPAEFEDIVVQTNAKAGIVRLGDVARIELGSESYASEDTLNGQPGIPLAVYQTPGSNALQTMENVRASLKALESRLPEGVGYDVIYDSTKFVSAAIEEIVLTLLITFCLVVGVTYIFLQDWRATLIPTLTIPVSLVGTFALLIAMGYSANTITLFALILAIGLVVDDAIVVVENVQRVMADEGLDSRCAAERSMEQVTGPIIATTLVLLAVFVPVGFLPGITGQIYRQFAVTICVAVLLSAINALSLSPALCSLLLRKPKPARRGPLAWFNRALNGSRNLYVAVSGWLVRKIAIALLILVIISVGVWRLFGIVPTSFLPEEDKGFMIVDIQLPDGAAFARTTELVDDMSKRIKAIEGVDFVIGVRGYSIISGAGENAGIAFVGLTPWDERTTPDLQIKSVQNRIRGIAATMTGANINVFVPPAIRGLGLSGGFNLEMQALEGQSPQEIDAVSKGLMVALNQEPSIAYAFTAYSANVPQLSVNLDRTKARLLNVPVSRVFSTLQANLGSRYVNDINLNDRVFQVTVQADASFRDTAEDITRLHVRSDNGNMVPLSSLMTISTVLGPQSVARFNQFSSASFIGAALPTISSGEALTIVERIAGETLPKGYGFDWSGMSFQEKKIGNESTVLMVLALLFGYLFLVGQYESWTQPLPVIISIVVAVLGALAGLLVCGLALSIYAQIGLVLLVGLAAKNAILIVEFAREQREAGLSIYEAAVTGARMRYRAVLMTAFSFILGVFPMIVATGAGAASRRAIGTTVFYGMLAATLVGIFLIPALYAGFQTMREATNRRFGKRHSANACSLEVPNE</sequence>
<evidence type="ECO:0000256" key="8">
    <source>
        <dbReference type="ARBA" id="ARBA00023136"/>
    </source>
</evidence>
<feature type="transmembrane region" description="Helical" evidence="9">
    <location>
        <begin position="473"/>
        <end position="500"/>
    </location>
</feature>
<dbReference type="PANTHER" id="PTHR32063">
    <property type="match status" value="1"/>
</dbReference>
<dbReference type="FunFam" id="3.30.70.1430:FF:000001">
    <property type="entry name" value="Efflux pump membrane transporter"/>
    <property type="match status" value="1"/>
</dbReference>
<dbReference type="EMBL" id="AP021875">
    <property type="protein sequence ID" value="BBO75731.1"/>
    <property type="molecule type" value="Genomic_DNA"/>
</dbReference>
<dbReference type="PANTHER" id="PTHR32063:SF76">
    <property type="entry name" value="EFFLUX PUMP MEMBRANE TRANSPORTER"/>
    <property type="match status" value="1"/>
</dbReference>
<feature type="transmembrane region" description="Helical" evidence="9">
    <location>
        <begin position="1003"/>
        <end position="1025"/>
    </location>
</feature>
<keyword evidence="5" id="KW-0997">Cell inner membrane</keyword>
<feature type="transmembrane region" description="Helical" evidence="9">
    <location>
        <begin position="369"/>
        <end position="390"/>
    </location>
</feature>
<dbReference type="SUPFAM" id="SSF82866">
    <property type="entry name" value="Multidrug efflux transporter AcrB transmembrane domain"/>
    <property type="match status" value="2"/>
</dbReference>
<feature type="transmembrane region" description="Helical" evidence="9">
    <location>
        <begin position="12"/>
        <end position="33"/>
    </location>
</feature>
<dbReference type="OrthoDB" id="9759330at2"/>
<dbReference type="NCBIfam" id="NF000282">
    <property type="entry name" value="RND_permease_1"/>
    <property type="match status" value="1"/>
</dbReference>
<dbReference type="Gene3D" id="3.30.70.1430">
    <property type="entry name" value="Multidrug efflux transporter AcrB pore domain"/>
    <property type="match status" value="2"/>
</dbReference>
<gene>
    <name evidence="10" type="ORF">DSCW_31480</name>
</gene>
<reference evidence="10 11" key="1">
    <citation type="submission" date="2019-11" db="EMBL/GenBank/DDBJ databases">
        <title>Comparative genomics of hydrocarbon-degrading Desulfosarcina strains.</title>
        <authorList>
            <person name="Watanabe M."/>
            <person name="Kojima H."/>
            <person name="Fukui M."/>
        </authorList>
    </citation>
    <scope>NUCLEOTIDE SEQUENCE [LARGE SCALE GENOMIC DNA]</scope>
    <source>
        <strain evidence="10 11">PP31</strain>
    </source>
</reference>
<dbReference type="Proteomes" id="UP000427769">
    <property type="component" value="Chromosome"/>
</dbReference>
<keyword evidence="3" id="KW-0813">Transport</keyword>
<dbReference type="InterPro" id="IPR027463">
    <property type="entry name" value="AcrB_DN_DC_subdom"/>
</dbReference>
<evidence type="ECO:0000256" key="6">
    <source>
        <dbReference type="ARBA" id="ARBA00022692"/>
    </source>
</evidence>
<keyword evidence="7 9" id="KW-1133">Transmembrane helix</keyword>
<evidence type="ECO:0000256" key="5">
    <source>
        <dbReference type="ARBA" id="ARBA00022519"/>
    </source>
</evidence>
<dbReference type="Gene3D" id="3.30.70.1320">
    <property type="entry name" value="Multidrug efflux transporter AcrB pore domain like"/>
    <property type="match status" value="1"/>
</dbReference>
<comment type="similarity">
    <text evidence="2">Belongs to the resistance-nodulation-cell division (RND) (TC 2.A.6) family.</text>
</comment>
<dbReference type="SUPFAM" id="SSF82693">
    <property type="entry name" value="Multidrug efflux transporter AcrB pore domain, PN1, PN2, PC1 and PC2 subdomains"/>
    <property type="match status" value="4"/>
</dbReference>
<feature type="transmembrane region" description="Helical" evidence="9">
    <location>
        <begin position="926"/>
        <end position="947"/>
    </location>
</feature>
<keyword evidence="6 9" id="KW-0812">Transmembrane</keyword>
<evidence type="ECO:0000256" key="4">
    <source>
        <dbReference type="ARBA" id="ARBA00022475"/>
    </source>
</evidence>
<feature type="transmembrane region" description="Helical" evidence="9">
    <location>
        <begin position="441"/>
        <end position="461"/>
    </location>
</feature>
<feature type="transmembrane region" description="Helical" evidence="9">
    <location>
        <begin position="396"/>
        <end position="416"/>
    </location>
</feature>
<dbReference type="SUPFAM" id="SSF82714">
    <property type="entry name" value="Multidrug efflux transporter AcrB TolC docking domain, DN and DC subdomains"/>
    <property type="match status" value="2"/>
</dbReference>
<name>A0A5K7Z7P5_9BACT</name>
<protein>
    <submittedName>
        <fullName evidence="10">Transporter</fullName>
    </submittedName>
</protein>
<dbReference type="Pfam" id="PF00873">
    <property type="entry name" value="ACR_tran"/>
    <property type="match status" value="1"/>
</dbReference>
<feature type="transmembrane region" description="Helical" evidence="9">
    <location>
        <begin position="532"/>
        <end position="554"/>
    </location>
</feature>
<comment type="subcellular location">
    <subcellularLocation>
        <location evidence="1">Cell inner membrane</location>
        <topology evidence="1">Multi-pass membrane protein</topology>
    </subcellularLocation>
</comment>
<dbReference type="GO" id="GO:0015562">
    <property type="term" value="F:efflux transmembrane transporter activity"/>
    <property type="evidence" value="ECO:0007669"/>
    <property type="project" value="InterPro"/>
</dbReference>
<dbReference type="RefSeq" id="WP_155304627.1">
    <property type="nucleotide sequence ID" value="NZ_AP021875.1"/>
</dbReference>
<dbReference type="InterPro" id="IPR004764">
    <property type="entry name" value="MdtF-like"/>
</dbReference>
<evidence type="ECO:0000313" key="10">
    <source>
        <dbReference type="EMBL" id="BBO75731.1"/>
    </source>
</evidence>
<dbReference type="Gene3D" id="3.30.2090.10">
    <property type="entry name" value="Multidrug efflux transporter AcrB TolC docking domain, DN and DC subdomains"/>
    <property type="match status" value="2"/>
</dbReference>
<dbReference type="FunFam" id="1.20.1640.10:FF:000001">
    <property type="entry name" value="Efflux pump membrane transporter"/>
    <property type="match status" value="1"/>
</dbReference>
<accession>A0A5K7Z7P5</accession>
<evidence type="ECO:0000256" key="1">
    <source>
        <dbReference type="ARBA" id="ARBA00004429"/>
    </source>
</evidence>
<feature type="transmembrane region" description="Helical" evidence="9">
    <location>
        <begin position="898"/>
        <end position="920"/>
    </location>
</feature>
<feature type="transmembrane region" description="Helical" evidence="9">
    <location>
        <begin position="343"/>
        <end position="362"/>
    </location>
</feature>